<sequence>MSFLLLGNEPDPSRTDAPGSALVVVTAGCETNHLIRT</sequence>
<name>X1MSD9_9ZZZZ</name>
<feature type="non-terminal residue" evidence="1">
    <location>
        <position position="37"/>
    </location>
</feature>
<evidence type="ECO:0000313" key="1">
    <source>
        <dbReference type="EMBL" id="GAI34218.1"/>
    </source>
</evidence>
<dbReference type="EMBL" id="BARV01031116">
    <property type="protein sequence ID" value="GAI34218.1"/>
    <property type="molecule type" value="Genomic_DNA"/>
</dbReference>
<proteinExistence type="predicted"/>
<organism evidence="1">
    <name type="scientific">marine sediment metagenome</name>
    <dbReference type="NCBI Taxonomy" id="412755"/>
    <lineage>
        <taxon>unclassified sequences</taxon>
        <taxon>metagenomes</taxon>
        <taxon>ecological metagenomes</taxon>
    </lineage>
</organism>
<gene>
    <name evidence="1" type="ORF">S06H3_49293</name>
</gene>
<comment type="caution">
    <text evidence="1">The sequence shown here is derived from an EMBL/GenBank/DDBJ whole genome shotgun (WGS) entry which is preliminary data.</text>
</comment>
<accession>X1MSD9</accession>
<reference evidence="1" key="1">
    <citation type="journal article" date="2014" name="Front. Microbiol.">
        <title>High frequency of phylogenetically diverse reductive dehalogenase-homologous genes in deep subseafloor sedimentary metagenomes.</title>
        <authorList>
            <person name="Kawai M."/>
            <person name="Futagami T."/>
            <person name="Toyoda A."/>
            <person name="Takaki Y."/>
            <person name="Nishi S."/>
            <person name="Hori S."/>
            <person name="Arai W."/>
            <person name="Tsubouchi T."/>
            <person name="Morono Y."/>
            <person name="Uchiyama I."/>
            <person name="Ito T."/>
            <person name="Fujiyama A."/>
            <person name="Inagaki F."/>
            <person name="Takami H."/>
        </authorList>
    </citation>
    <scope>NUCLEOTIDE SEQUENCE</scope>
    <source>
        <strain evidence="1">Expedition CK06-06</strain>
    </source>
</reference>
<protein>
    <submittedName>
        <fullName evidence="1">Uncharacterized protein</fullName>
    </submittedName>
</protein>
<dbReference type="AlphaFoldDB" id="X1MSD9"/>